<dbReference type="SUPFAM" id="SSF52833">
    <property type="entry name" value="Thioredoxin-like"/>
    <property type="match status" value="1"/>
</dbReference>
<dbReference type="PANTHER" id="PTHR42852:SF6">
    <property type="entry name" value="THIOL:DISULFIDE INTERCHANGE PROTEIN DSBE"/>
    <property type="match status" value="1"/>
</dbReference>
<proteinExistence type="predicted"/>
<dbReference type="Gene3D" id="3.40.30.10">
    <property type="entry name" value="Glutaredoxin"/>
    <property type="match status" value="1"/>
</dbReference>
<protein>
    <submittedName>
        <fullName evidence="7">Peroxiredoxin</fullName>
    </submittedName>
</protein>
<evidence type="ECO:0000259" key="6">
    <source>
        <dbReference type="PROSITE" id="PS51352"/>
    </source>
</evidence>
<dbReference type="GO" id="GO:0017004">
    <property type="term" value="P:cytochrome complex assembly"/>
    <property type="evidence" value="ECO:0007669"/>
    <property type="project" value="UniProtKB-KW"/>
</dbReference>
<keyword evidence="5" id="KW-0676">Redox-active center</keyword>
<dbReference type="STRING" id="201973.SAMN04488025_1022"/>
<dbReference type="EMBL" id="FOOK01000002">
    <property type="protein sequence ID" value="SFF65939.1"/>
    <property type="molecule type" value="Genomic_DNA"/>
</dbReference>
<evidence type="ECO:0000256" key="4">
    <source>
        <dbReference type="ARBA" id="ARBA00023157"/>
    </source>
</evidence>
<dbReference type="InterPro" id="IPR036249">
    <property type="entry name" value="Thioredoxin-like_sf"/>
</dbReference>
<evidence type="ECO:0000256" key="3">
    <source>
        <dbReference type="ARBA" id="ARBA00022968"/>
    </source>
</evidence>
<accession>A0A1I2KI17</accession>
<keyword evidence="4" id="KW-1015">Disulfide bond</keyword>
<dbReference type="GO" id="GO:0030313">
    <property type="term" value="C:cell envelope"/>
    <property type="evidence" value="ECO:0007669"/>
    <property type="project" value="UniProtKB-SubCell"/>
</dbReference>
<keyword evidence="3" id="KW-0812">Transmembrane</keyword>
<dbReference type="InterPro" id="IPR050553">
    <property type="entry name" value="Thioredoxin_ResA/DsbE_sf"/>
</dbReference>
<feature type="domain" description="Thioredoxin" evidence="6">
    <location>
        <begin position="21"/>
        <end position="159"/>
    </location>
</feature>
<dbReference type="InterPro" id="IPR013766">
    <property type="entry name" value="Thioredoxin_domain"/>
</dbReference>
<evidence type="ECO:0000313" key="8">
    <source>
        <dbReference type="Proteomes" id="UP000198661"/>
    </source>
</evidence>
<keyword evidence="2" id="KW-0201">Cytochrome c-type biogenesis</keyword>
<dbReference type="PROSITE" id="PS51352">
    <property type="entry name" value="THIOREDOXIN_2"/>
    <property type="match status" value="1"/>
</dbReference>
<evidence type="ECO:0000256" key="1">
    <source>
        <dbReference type="ARBA" id="ARBA00004196"/>
    </source>
</evidence>
<dbReference type="CDD" id="cd02966">
    <property type="entry name" value="TlpA_like_family"/>
    <property type="match status" value="1"/>
</dbReference>
<dbReference type="NCBIfam" id="NF002854">
    <property type="entry name" value="PRK03147.1"/>
    <property type="match status" value="1"/>
</dbReference>
<dbReference type="GO" id="GO:0016209">
    <property type="term" value="F:antioxidant activity"/>
    <property type="evidence" value="ECO:0007669"/>
    <property type="project" value="InterPro"/>
</dbReference>
<dbReference type="PANTHER" id="PTHR42852">
    <property type="entry name" value="THIOL:DISULFIDE INTERCHANGE PROTEIN DSBE"/>
    <property type="match status" value="1"/>
</dbReference>
<evidence type="ECO:0000256" key="2">
    <source>
        <dbReference type="ARBA" id="ARBA00022748"/>
    </source>
</evidence>
<evidence type="ECO:0000313" key="7">
    <source>
        <dbReference type="EMBL" id="SFF65939.1"/>
    </source>
</evidence>
<evidence type="ECO:0000256" key="5">
    <source>
        <dbReference type="ARBA" id="ARBA00023284"/>
    </source>
</evidence>
<dbReference type="AlphaFoldDB" id="A0A1I2KI17"/>
<dbReference type="Pfam" id="PF00578">
    <property type="entry name" value="AhpC-TSA"/>
    <property type="match status" value="1"/>
</dbReference>
<gene>
    <name evidence="7" type="ORF">SAMN04488025_1022</name>
</gene>
<keyword evidence="8" id="KW-1185">Reference proteome</keyword>
<name>A0A1I2KI17_9BACL</name>
<sequence length="160" mass="17880">MVVMLVLIGFALYQTGESEAVEVGRTAPDFELTTLDGKTVRLSDFRGKGVLINFWASWCKPCRDEMPAIQRVYERHRDKGLEVLAVNIAETEVTVDGFVRHLDLTFPILLDPDRDVTRLYGIGPIPSSIFVSPEGKVVRKVSGQMQEGQIESMVLEILAK</sequence>
<dbReference type="InterPro" id="IPR000866">
    <property type="entry name" value="AhpC/TSA"/>
</dbReference>
<reference evidence="7 8" key="1">
    <citation type="submission" date="2016-10" db="EMBL/GenBank/DDBJ databases">
        <authorList>
            <person name="de Groot N.N."/>
        </authorList>
    </citation>
    <scope>NUCLEOTIDE SEQUENCE [LARGE SCALE GENOMIC DNA]</scope>
    <source>
        <strain evidence="7 8">DSM 44945</strain>
    </source>
</reference>
<organism evidence="7 8">
    <name type="scientific">Planifilum fulgidum</name>
    <dbReference type="NCBI Taxonomy" id="201973"/>
    <lineage>
        <taxon>Bacteria</taxon>
        <taxon>Bacillati</taxon>
        <taxon>Bacillota</taxon>
        <taxon>Bacilli</taxon>
        <taxon>Bacillales</taxon>
        <taxon>Thermoactinomycetaceae</taxon>
        <taxon>Planifilum</taxon>
    </lineage>
</organism>
<dbReference type="GO" id="GO:0016491">
    <property type="term" value="F:oxidoreductase activity"/>
    <property type="evidence" value="ECO:0007669"/>
    <property type="project" value="InterPro"/>
</dbReference>
<dbReference type="Proteomes" id="UP000198661">
    <property type="component" value="Unassembled WGS sequence"/>
</dbReference>
<comment type="subcellular location">
    <subcellularLocation>
        <location evidence="1">Cell envelope</location>
    </subcellularLocation>
</comment>
<keyword evidence="3" id="KW-0735">Signal-anchor</keyword>